<reference evidence="2" key="2">
    <citation type="submission" date="2025-05" db="UniProtKB">
        <authorList>
            <consortium name="Ensembl"/>
        </authorList>
    </citation>
    <scope>IDENTIFICATION</scope>
</reference>
<dbReference type="Ensembl" id="ENSEAST00005042921.1">
    <property type="protein sequence ID" value="ENSEASP00005059581.1"/>
    <property type="gene ID" value="ENSEASG00005024415.1"/>
</dbReference>
<organism evidence="2 3">
    <name type="scientific">Equus asinus</name>
    <name type="common">Donkey</name>
    <name type="synonym">Equus africanus asinus</name>
    <dbReference type="NCBI Taxonomy" id="9793"/>
    <lineage>
        <taxon>Eukaryota</taxon>
        <taxon>Metazoa</taxon>
        <taxon>Chordata</taxon>
        <taxon>Craniata</taxon>
        <taxon>Vertebrata</taxon>
        <taxon>Euteleostomi</taxon>
        <taxon>Mammalia</taxon>
        <taxon>Eutheria</taxon>
        <taxon>Laurasiatheria</taxon>
        <taxon>Perissodactyla</taxon>
        <taxon>Equidae</taxon>
        <taxon>Equus</taxon>
    </lineage>
</organism>
<keyword evidence="1" id="KW-1133">Transmembrane helix</keyword>
<proteinExistence type="predicted"/>
<keyword evidence="1" id="KW-0472">Membrane</keyword>
<evidence type="ECO:0000313" key="3">
    <source>
        <dbReference type="Proteomes" id="UP000694387"/>
    </source>
</evidence>
<protein>
    <submittedName>
        <fullName evidence="2">Uncharacterized protein</fullName>
    </submittedName>
</protein>
<dbReference type="Ensembl" id="ENSEAST00005078733.1">
    <property type="protein sequence ID" value="ENSEASP00005055687.1"/>
    <property type="gene ID" value="ENSEASG00005024415.1"/>
</dbReference>
<dbReference type="GeneTree" id="ENSGT01130000278724"/>
<feature type="transmembrane region" description="Helical" evidence="1">
    <location>
        <begin position="50"/>
        <end position="69"/>
    </location>
</feature>
<sequence length="115" mass="13095">MCLLAIHTSSLEKSLFRSFAPFLIGLLVFLLLTHMSSLYILDINPLSDIWFADLFSQLLGCLFVLLMVSFAVQKLFGLIESHLFIFSFVSLLRSEMVLENMLKTNVKEHAASVFF</sequence>
<reference evidence="2 3" key="1">
    <citation type="journal article" date="2020" name="Nat. Commun.">
        <title>Donkey genomes provide new insights into domestication and selection for coat color.</title>
        <authorList>
            <person name="Wang"/>
            <person name="C."/>
            <person name="Li"/>
            <person name="H."/>
            <person name="Guo"/>
            <person name="Y."/>
            <person name="Huang"/>
            <person name="J."/>
            <person name="Sun"/>
            <person name="Y."/>
            <person name="Min"/>
            <person name="J."/>
            <person name="Wang"/>
            <person name="J."/>
            <person name="Fang"/>
            <person name="X."/>
            <person name="Zhao"/>
            <person name="Z."/>
            <person name="Wang"/>
            <person name="S."/>
            <person name="Zhang"/>
            <person name="Y."/>
            <person name="Liu"/>
            <person name="Q."/>
            <person name="Jiang"/>
            <person name="Q."/>
            <person name="Wang"/>
            <person name="X."/>
            <person name="Guo"/>
            <person name="Y."/>
            <person name="Yang"/>
            <person name="C."/>
            <person name="Wang"/>
            <person name="Y."/>
            <person name="Tian"/>
            <person name="F."/>
            <person name="Zhuang"/>
            <person name="G."/>
            <person name="Fan"/>
            <person name="Y."/>
            <person name="Gao"/>
            <person name="Q."/>
            <person name="Li"/>
            <person name="Y."/>
            <person name="Ju"/>
            <person name="Z."/>
            <person name="Li"/>
            <person name="J."/>
            <person name="Li"/>
            <person name="R."/>
            <person name="Hou"/>
            <person name="M."/>
            <person name="Yang"/>
            <person name="G."/>
            <person name="Liu"/>
            <person name="G."/>
            <person name="Liu"/>
            <person name="W."/>
            <person name="Guo"/>
            <person name="J."/>
            <person name="Pan"/>
            <person name="S."/>
            <person name="Fan"/>
            <person name="G."/>
            <person name="Zhang"/>
            <person name="W."/>
            <person name="Zhang"/>
            <person name="R."/>
            <person name="Yu"/>
            <person name="J."/>
            <person name="Zhang"/>
            <person name="X."/>
            <person name="Yin"/>
            <person name="Q."/>
            <person name="Ji"/>
            <person name="C."/>
            <person name="Jin"/>
            <person name="Y."/>
            <person name="Yue"/>
            <person name="G."/>
            <person name="Liu"/>
            <person name="M."/>
            <person name="Xu"/>
            <person name="J."/>
            <person name="Liu"/>
            <person name="S."/>
            <person name="Jordana"/>
            <person name="J."/>
            <person name="Noce"/>
            <person name="A."/>
            <person name="Amills"/>
            <person name="M."/>
            <person name="Wu"/>
            <person name="D.D."/>
            <person name="Li"/>
            <person name="S."/>
            <person name="Zhou"/>
            <person name="X. and Zhong"/>
            <person name="J."/>
        </authorList>
    </citation>
    <scope>NUCLEOTIDE SEQUENCE [LARGE SCALE GENOMIC DNA]</scope>
</reference>
<dbReference type="Proteomes" id="UP000694387">
    <property type="component" value="Chromosome 29"/>
</dbReference>
<evidence type="ECO:0000313" key="2">
    <source>
        <dbReference type="Ensembl" id="ENSEASP00005047183.1"/>
    </source>
</evidence>
<dbReference type="AlphaFoldDB" id="A0A9L0J479"/>
<keyword evidence="1" id="KW-0812">Transmembrane</keyword>
<feature type="transmembrane region" description="Helical" evidence="1">
    <location>
        <begin position="19"/>
        <end position="41"/>
    </location>
</feature>
<name>A0A9L0J479_EQUAS</name>
<accession>A0A9L0J479</accession>
<evidence type="ECO:0000256" key="1">
    <source>
        <dbReference type="SAM" id="Phobius"/>
    </source>
</evidence>
<keyword evidence="3" id="KW-1185">Reference proteome</keyword>
<dbReference type="Ensembl" id="ENSEAST00005054452.1">
    <property type="protein sequence ID" value="ENSEASP00005047183.1"/>
    <property type="gene ID" value="ENSEASG00005024415.1"/>
</dbReference>